<dbReference type="Pfam" id="PF23620">
    <property type="entry name" value="KIAA0319"/>
    <property type="match status" value="1"/>
</dbReference>
<evidence type="ECO:0000256" key="6">
    <source>
        <dbReference type="ARBA" id="ARBA00022989"/>
    </source>
</evidence>
<dbReference type="FunFam" id="2.60.40.10:FF:000257">
    <property type="entry name" value="Dyslexia-associated protein KIAA0319-like"/>
    <property type="match status" value="1"/>
</dbReference>
<feature type="domain" description="PKD/Chitinase" evidence="11">
    <location>
        <begin position="461"/>
        <end position="547"/>
    </location>
</feature>
<proteinExistence type="predicted"/>
<dbReference type="InterPro" id="IPR029865">
    <property type="entry name" value="KIAA0319-like"/>
</dbReference>
<evidence type="ECO:0000256" key="4">
    <source>
        <dbReference type="ARBA" id="ARBA00022729"/>
    </source>
</evidence>
<gene>
    <name evidence="13" type="ORF">L798_13730</name>
</gene>
<dbReference type="GO" id="GO:0005886">
    <property type="term" value="C:plasma membrane"/>
    <property type="evidence" value="ECO:0007669"/>
    <property type="project" value="UniProtKB-SubCell"/>
</dbReference>
<evidence type="ECO:0000256" key="9">
    <source>
        <dbReference type="SAM" id="Phobius"/>
    </source>
</evidence>
<evidence type="ECO:0000256" key="7">
    <source>
        <dbReference type="ARBA" id="ARBA00023136"/>
    </source>
</evidence>
<organism evidence="13 14">
    <name type="scientific">Zootermopsis nevadensis</name>
    <name type="common">Dampwood termite</name>
    <dbReference type="NCBI Taxonomy" id="136037"/>
    <lineage>
        <taxon>Eukaryota</taxon>
        <taxon>Metazoa</taxon>
        <taxon>Ecdysozoa</taxon>
        <taxon>Arthropoda</taxon>
        <taxon>Hexapoda</taxon>
        <taxon>Insecta</taxon>
        <taxon>Pterygota</taxon>
        <taxon>Neoptera</taxon>
        <taxon>Polyneoptera</taxon>
        <taxon>Dictyoptera</taxon>
        <taxon>Blattodea</taxon>
        <taxon>Blattoidea</taxon>
        <taxon>Termitoidae</taxon>
        <taxon>Termopsidae</taxon>
        <taxon>Zootermopsis</taxon>
    </lineage>
</organism>
<evidence type="ECO:0000256" key="5">
    <source>
        <dbReference type="ARBA" id="ARBA00022737"/>
    </source>
</evidence>
<dbReference type="InterPro" id="IPR022409">
    <property type="entry name" value="PKD/Chitinase_dom"/>
</dbReference>
<dbReference type="FunFam" id="2.60.40.10:FF:001655">
    <property type="entry name" value="Blast:Dyslexia-associated protein KIAA0319"/>
    <property type="match status" value="1"/>
</dbReference>
<evidence type="ECO:0000256" key="2">
    <source>
        <dbReference type="ARBA" id="ARBA00022475"/>
    </source>
</evidence>
<dbReference type="InterPro" id="IPR056502">
    <property type="entry name" value="KIAA0319-like_C"/>
</dbReference>
<dbReference type="FunFam" id="2.60.40.10:FF:000061">
    <property type="entry name" value="Dyslexia-associated protein KIAA0319 homolog"/>
    <property type="match status" value="2"/>
</dbReference>
<dbReference type="AlphaFoldDB" id="A0A067QRR4"/>
<dbReference type="SMART" id="SM00089">
    <property type="entry name" value="PKD"/>
    <property type="match status" value="5"/>
</dbReference>
<dbReference type="OMA" id="KSYLWKQ"/>
<keyword evidence="6 9" id="KW-1133">Transmembrane helix</keyword>
<accession>A0A067QRR4</accession>
<feature type="signal peptide" evidence="10">
    <location>
        <begin position="1"/>
        <end position="27"/>
    </location>
</feature>
<feature type="domain" description="PKD/Chitinase" evidence="11">
    <location>
        <begin position="263"/>
        <end position="353"/>
    </location>
</feature>
<dbReference type="Proteomes" id="UP000027135">
    <property type="component" value="Unassembled WGS sequence"/>
</dbReference>
<feature type="domain" description="Seven cysteines N-terminal" evidence="12">
    <location>
        <begin position="35"/>
        <end position="118"/>
    </location>
</feature>
<evidence type="ECO:0000256" key="10">
    <source>
        <dbReference type="SAM" id="SignalP"/>
    </source>
</evidence>
<evidence type="ECO:0000256" key="3">
    <source>
        <dbReference type="ARBA" id="ARBA00022692"/>
    </source>
</evidence>
<keyword evidence="8" id="KW-0325">Glycoprotein</keyword>
<dbReference type="SMART" id="SM00765">
    <property type="entry name" value="MANEC"/>
    <property type="match status" value="1"/>
</dbReference>
<feature type="domain" description="PKD/Chitinase" evidence="11">
    <location>
        <begin position="647"/>
        <end position="738"/>
    </location>
</feature>
<keyword evidence="14" id="KW-1185">Reference proteome</keyword>
<feature type="chain" id="PRO_5001647806" description="Dyslexia-associated protein KIAA0319-like protein" evidence="10">
    <location>
        <begin position="28"/>
        <end position="985"/>
    </location>
</feature>
<name>A0A067QRR4_ZOONE</name>
<dbReference type="SUPFAM" id="SSF49299">
    <property type="entry name" value="PKD domain"/>
    <property type="match status" value="4"/>
</dbReference>
<feature type="transmembrane region" description="Helical" evidence="9">
    <location>
        <begin position="882"/>
        <end position="907"/>
    </location>
</feature>
<evidence type="ECO:0000256" key="1">
    <source>
        <dbReference type="ARBA" id="ARBA00004236"/>
    </source>
</evidence>
<dbReference type="InterPro" id="IPR035986">
    <property type="entry name" value="PKD_dom_sf"/>
</dbReference>
<keyword evidence="2" id="KW-1003">Cell membrane</keyword>
<keyword evidence="4 10" id="KW-0732">Signal</keyword>
<evidence type="ECO:0008006" key="15">
    <source>
        <dbReference type="Google" id="ProtNLM"/>
    </source>
</evidence>
<feature type="domain" description="PKD/Chitinase" evidence="11">
    <location>
        <begin position="553"/>
        <end position="641"/>
    </location>
</feature>
<dbReference type="PANTHER" id="PTHR46182:SF2">
    <property type="entry name" value="FI19480P1"/>
    <property type="match status" value="1"/>
</dbReference>
<dbReference type="Pfam" id="PF22352">
    <property type="entry name" value="K319L-like_PKD"/>
    <property type="match status" value="5"/>
</dbReference>
<reference evidence="13 14" key="1">
    <citation type="journal article" date="2014" name="Nat. Commun.">
        <title>Molecular traces of alternative social organization in a termite genome.</title>
        <authorList>
            <person name="Terrapon N."/>
            <person name="Li C."/>
            <person name="Robertson H.M."/>
            <person name="Ji L."/>
            <person name="Meng X."/>
            <person name="Booth W."/>
            <person name="Chen Z."/>
            <person name="Childers C.P."/>
            <person name="Glastad K.M."/>
            <person name="Gokhale K."/>
            <person name="Gowin J."/>
            <person name="Gronenberg W."/>
            <person name="Hermansen R.A."/>
            <person name="Hu H."/>
            <person name="Hunt B.G."/>
            <person name="Huylmans A.K."/>
            <person name="Khalil S.M."/>
            <person name="Mitchell R.D."/>
            <person name="Munoz-Torres M.C."/>
            <person name="Mustard J.A."/>
            <person name="Pan H."/>
            <person name="Reese J.T."/>
            <person name="Scharf M.E."/>
            <person name="Sun F."/>
            <person name="Vogel H."/>
            <person name="Xiao J."/>
            <person name="Yang W."/>
            <person name="Yang Z."/>
            <person name="Yang Z."/>
            <person name="Zhou J."/>
            <person name="Zhu J."/>
            <person name="Brent C.S."/>
            <person name="Elsik C.G."/>
            <person name="Goodisman M.A."/>
            <person name="Liberles D.A."/>
            <person name="Roe R.M."/>
            <person name="Vargo E.L."/>
            <person name="Vilcinskas A."/>
            <person name="Wang J."/>
            <person name="Bornberg-Bauer E."/>
            <person name="Korb J."/>
            <person name="Zhang G."/>
            <person name="Liebig J."/>
        </authorList>
    </citation>
    <scope>NUCLEOTIDE SEQUENCE [LARGE SCALE GENOMIC DNA]</scope>
    <source>
        <tissue evidence="13">Whole organism</tissue>
    </source>
</reference>
<sequence>MLTGRRNTITTFIYFVLWVWFLSVCLGHEYKLNPQLRQLCPRIYLSVFTSFAPRGNETAGSYSKKDDIHSLEDCITSCCEEEGCNVVFMHDSTCYQIMCITSELCAPLFRPEPKFGNHVSMILVQPVSPSETWKDIIESTWANDYKNKNSAMDLAEIHYNCEVGVVVDCPVNEVCVQIVKHSRNGICQCVEDYQRNSTGICTPVATGKFRSNNTMKTFHAELPAVTPAVLHPTKIYSEGELGGRTDPFIQEATTSRPIKQLVVSAISKEVRLPENEVTLSAYTVPAEQPGEHYKYEWTFLAQPEGVNSGIMNDQNGETLKLSHLIEGLYMFKVSVSAPGAYGETYANVTVLPPKHINTPPVAVISPSSQTVKLPNSGAVLDGSSSSDDDKIVSWHWELQQGPLGYQPHLQDTSTLQLDNLVVPGNYTFKLTVEDSHHVTNSTTANITVLKVTDYPPEANAGQDIIMYLPHNKLTLNGSLSTDDRGIASWEWTKSPSDQDKAVDMQNTRTPYLQLSNLEEGMYTFVLKVTDNSGQSSSAEVHVFVKPPTNKPPVANAGKDITVSLPQTWVLLDGSQSSDDIQITAWKWEQLGGPSKVVFSASNSSHTNVTELTKGEYEIQLTVTDDNHNNASDSVVITVTQNKNAKPIARAGEDQTVILPVSVIILNGSLSSDDLGIVKWEWIREPSSLALGRVIANSDHLPVLMLTDVVPGRYVFSLRVTDEQGETHEDTISVIVKNDPHLFHLVELTLNIEGHMLTKAQESSLEMKLSLLLRDEAEIHVRELRTEDHTGRAVIVFYVEQRNGKGVLPGPAVVARLKEKLMQDSGLLELSVANIQTTVCQNNCSGHGVCDQTTRQCLCEAFWMQNLITKHLGSGDSNCDWSILYVVIVLFVSILLVVGCGWGVMSLCHRACARRPHKRQCYSLLDEGEDDAMIPRVTHGKIMQSESDSDSDILFESWKCRQNGDARNGHGKIRNGFVKPGRRIKT</sequence>
<dbReference type="FunCoup" id="A0A067QRR4">
    <property type="interactions" value="667"/>
</dbReference>
<protein>
    <recommendedName>
        <fullName evidence="15">Dyslexia-associated protein KIAA0319-like protein</fullName>
    </recommendedName>
</protein>
<dbReference type="GO" id="GO:0031410">
    <property type="term" value="C:cytoplasmic vesicle"/>
    <property type="evidence" value="ECO:0007669"/>
    <property type="project" value="TreeGrafter"/>
</dbReference>
<dbReference type="Gene3D" id="2.60.40.10">
    <property type="entry name" value="Immunoglobulins"/>
    <property type="match status" value="5"/>
</dbReference>
<dbReference type="InterPro" id="IPR011106">
    <property type="entry name" value="MANSC_N"/>
</dbReference>
<dbReference type="eggNOG" id="ENOG502QR8M">
    <property type="taxonomic scope" value="Eukaryota"/>
</dbReference>
<dbReference type="Pfam" id="PF23597">
    <property type="entry name" value="KIAA0319_N"/>
    <property type="match status" value="1"/>
</dbReference>
<dbReference type="InParanoid" id="A0A067QRR4"/>
<dbReference type="InterPro" id="IPR013783">
    <property type="entry name" value="Ig-like_fold"/>
</dbReference>
<dbReference type="STRING" id="136037.A0A067QRR4"/>
<keyword evidence="3 9" id="KW-0812">Transmembrane</keyword>
<evidence type="ECO:0000256" key="8">
    <source>
        <dbReference type="ARBA" id="ARBA00023180"/>
    </source>
</evidence>
<comment type="subcellular location">
    <subcellularLocation>
        <location evidence="1">Cell membrane</location>
    </subcellularLocation>
</comment>
<dbReference type="PANTHER" id="PTHR46182">
    <property type="entry name" value="FI19480P1"/>
    <property type="match status" value="1"/>
</dbReference>
<keyword evidence="7 9" id="KW-0472">Membrane</keyword>
<evidence type="ECO:0000259" key="11">
    <source>
        <dbReference type="SMART" id="SM00089"/>
    </source>
</evidence>
<dbReference type="EMBL" id="KK853016">
    <property type="protein sequence ID" value="KDR12486.1"/>
    <property type="molecule type" value="Genomic_DNA"/>
</dbReference>
<dbReference type="CDD" id="cd00146">
    <property type="entry name" value="PKD"/>
    <property type="match status" value="2"/>
</dbReference>
<keyword evidence="5" id="KW-0677">Repeat</keyword>
<evidence type="ECO:0000313" key="14">
    <source>
        <dbReference type="Proteomes" id="UP000027135"/>
    </source>
</evidence>
<dbReference type="GO" id="GO:0001764">
    <property type="term" value="P:neuron migration"/>
    <property type="evidence" value="ECO:0007669"/>
    <property type="project" value="TreeGrafter"/>
</dbReference>
<feature type="domain" description="PKD/Chitinase" evidence="11">
    <location>
        <begin position="361"/>
        <end position="451"/>
    </location>
</feature>
<evidence type="ECO:0000259" key="12">
    <source>
        <dbReference type="SMART" id="SM00765"/>
    </source>
</evidence>
<evidence type="ECO:0000313" key="13">
    <source>
        <dbReference type="EMBL" id="KDR12486.1"/>
    </source>
</evidence>
<dbReference type="InterPro" id="IPR013980">
    <property type="entry name" value="MANSC_dom"/>
</dbReference>